<accession>A0A0P9FBJ1</accession>
<organism evidence="2 3">
    <name type="scientific">Kouleothrix aurantiaca</name>
    <dbReference type="NCBI Taxonomy" id="186479"/>
    <lineage>
        <taxon>Bacteria</taxon>
        <taxon>Bacillati</taxon>
        <taxon>Chloroflexota</taxon>
        <taxon>Chloroflexia</taxon>
        <taxon>Chloroflexales</taxon>
        <taxon>Roseiflexineae</taxon>
        <taxon>Roseiflexaceae</taxon>
        <taxon>Kouleothrix</taxon>
    </lineage>
</organism>
<keyword evidence="1" id="KW-0812">Transmembrane</keyword>
<dbReference type="Proteomes" id="UP000050509">
    <property type="component" value="Unassembled WGS sequence"/>
</dbReference>
<name>A0A0P9FBJ1_9CHLR</name>
<feature type="transmembrane region" description="Helical" evidence="1">
    <location>
        <begin position="47"/>
        <end position="74"/>
    </location>
</feature>
<keyword evidence="1" id="KW-0472">Membrane</keyword>
<keyword evidence="1" id="KW-1133">Transmembrane helix</keyword>
<comment type="caution">
    <text evidence="2">The sequence shown here is derived from an EMBL/GenBank/DDBJ whole genome shotgun (WGS) entry which is preliminary data.</text>
</comment>
<gene>
    <name evidence="2" type="ORF">SE17_29760</name>
</gene>
<evidence type="ECO:0000313" key="2">
    <source>
        <dbReference type="EMBL" id="KPV49946.1"/>
    </source>
</evidence>
<proteinExistence type="predicted"/>
<dbReference type="AlphaFoldDB" id="A0A0P9FBJ1"/>
<evidence type="ECO:0000313" key="3">
    <source>
        <dbReference type="Proteomes" id="UP000050509"/>
    </source>
</evidence>
<dbReference type="EMBL" id="LJCR01001660">
    <property type="protein sequence ID" value="KPV49946.1"/>
    <property type="molecule type" value="Genomic_DNA"/>
</dbReference>
<reference evidence="2 3" key="1">
    <citation type="submission" date="2015-09" db="EMBL/GenBank/DDBJ databases">
        <title>Draft genome sequence of Kouleothrix aurantiaca JCM 19913.</title>
        <authorList>
            <person name="Hemp J."/>
        </authorList>
    </citation>
    <scope>NUCLEOTIDE SEQUENCE [LARGE SCALE GENOMIC DNA]</scope>
    <source>
        <strain evidence="2 3">COM-B</strain>
    </source>
</reference>
<evidence type="ECO:0000256" key="1">
    <source>
        <dbReference type="SAM" id="Phobius"/>
    </source>
</evidence>
<keyword evidence="3" id="KW-1185">Reference proteome</keyword>
<protein>
    <submittedName>
        <fullName evidence="2">Uncharacterized protein</fullName>
    </submittedName>
</protein>
<sequence>MIILTEARKRGMRSITRDYVIGMIDWDECVEILGLQMEAAREETPGIIFEGVVLLFYVSFFLSGILSFIFLVIYDLAGGYVPWYQMFPW</sequence>